<organism evidence="5 6">
    <name type="scientific">Alloyangia pacifica</name>
    <dbReference type="NCBI Taxonomy" id="311180"/>
    <lineage>
        <taxon>Bacteria</taxon>
        <taxon>Pseudomonadati</taxon>
        <taxon>Pseudomonadota</taxon>
        <taxon>Alphaproteobacteria</taxon>
        <taxon>Rhodobacterales</taxon>
        <taxon>Roseobacteraceae</taxon>
        <taxon>Alloyangia</taxon>
    </lineage>
</organism>
<dbReference type="Gene3D" id="3.10.129.10">
    <property type="entry name" value="Hotdog Thioesterase"/>
    <property type="match status" value="1"/>
</dbReference>
<dbReference type="PANTHER" id="PTHR11049">
    <property type="entry name" value="ACYL COENZYME A THIOESTER HYDROLASE"/>
    <property type="match status" value="1"/>
</dbReference>
<dbReference type="Pfam" id="PF03061">
    <property type="entry name" value="4HBT"/>
    <property type="match status" value="1"/>
</dbReference>
<evidence type="ECO:0000256" key="2">
    <source>
        <dbReference type="ARBA" id="ARBA00022801"/>
    </source>
</evidence>
<dbReference type="InterPro" id="IPR006683">
    <property type="entry name" value="Thioestr_dom"/>
</dbReference>
<dbReference type="GO" id="GO:0052816">
    <property type="term" value="F:long-chain fatty acyl-CoA hydrolase activity"/>
    <property type="evidence" value="ECO:0007669"/>
    <property type="project" value="TreeGrafter"/>
</dbReference>
<proteinExistence type="inferred from homology"/>
<dbReference type="GO" id="GO:0006637">
    <property type="term" value="P:acyl-CoA metabolic process"/>
    <property type="evidence" value="ECO:0007669"/>
    <property type="project" value="TreeGrafter"/>
</dbReference>
<dbReference type="STRING" id="311180.SAMN04488050_10848"/>
<dbReference type="GO" id="GO:0005829">
    <property type="term" value="C:cytosol"/>
    <property type="evidence" value="ECO:0007669"/>
    <property type="project" value="TreeGrafter"/>
</dbReference>
<dbReference type="PANTHER" id="PTHR11049:SF5">
    <property type="entry name" value="ACYL-COA THIOESTER HYDROLASE YCIA"/>
    <property type="match status" value="1"/>
</dbReference>
<name>A0A1I6UHV6_9RHOB</name>
<dbReference type="AlphaFoldDB" id="A0A1I6UHV6"/>
<dbReference type="EMBL" id="FOZW01000008">
    <property type="protein sequence ID" value="SFT01056.1"/>
    <property type="molecule type" value="Genomic_DNA"/>
</dbReference>
<feature type="domain" description="HotDog ACOT-type" evidence="4">
    <location>
        <begin position="12"/>
        <end position="122"/>
    </location>
</feature>
<dbReference type="SUPFAM" id="SSF54637">
    <property type="entry name" value="Thioesterase/thiol ester dehydrase-isomerase"/>
    <property type="match status" value="1"/>
</dbReference>
<evidence type="ECO:0000313" key="6">
    <source>
        <dbReference type="Proteomes" id="UP000199392"/>
    </source>
</evidence>
<reference evidence="6" key="1">
    <citation type="submission" date="2016-10" db="EMBL/GenBank/DDBJ databases">
        <authorList>
            <person name="Varghese N."/>
            <person name="Submissions S."/>
        </authorList>
    </citation>
    <scope>NUCLEOTIDE SEQUENCE [LARGE SCALE GENOMIC DNA]</scope>
    <source>
        <strain evidence="6">DSM 26894</strain>
    </source>
</reference>
<gene>
    <name evidence="5" type="ORF">SAMN04488050_10848</name>
</gene>
<dbReference type="Proteomes" id="UP000199392">
    <property type="component" value="Unassembled WGS sequence"/>
</dbReference>
<evidence type="ECO:0000313" key="5">
    <source>
        <dbReference type="EMBL" id="SFT01056.1"/>
    </source>
</evidence>
<keyword evidence="2 3" id="KW-0378">Hydrolase</keyword>
<evidence type="ECO:0000256" key="3">
    <source>
        <dbReference type="PROSITE-ProRule" id="PRU01106"/>
    </source>
</evidence>
<evidence type="ECO:0000256" key="1">
    <source>
        <dbReference type="ARBA" id="ARBA00010458"/>
    </source>
</evidence>
<dbReference type="OrthoDB" id="9801856at2"/>
<dbReference type="InterPro" id="IPR029069">
    <property type="entry name" value="HotDog_dom_sf"/>
</dbReference>
<dbReference type="GO" id="GO:0009062">
    <property type="term" value="P:fatty acid catabolic process"/>
    <property type="evidence" value="ECO:0007669"/>
    <property type="project" value="TreeGrafter"/>
</dbReference>
<dbReference type="InterPro" id="IPR033120">
    <property type="entry name" value="HOTDOG_ACOT"/>
</dbReference>
<accession>A0A1I6UHV6</accession>
<dbReference type="PROSITE" id="PS51770">
    <property type="entry name" value="HOTDOG_ACOT"/>
    <property type="match status" value="1"/>
</dbReference>
<protein>
    <submittedName>
        <fullName evidence="5">Acyl-CoA thioesterase YciA</fullName>
    </submittedName>
</protein>
<keyword evidence="6" id="KW-1185">Reference proteome</keyword>
<dbReference type="CDD" id="cd03442">
    <property type="entry name" value="BFIT_BACH"/>
    <property type="match status" value="1"/>
</dbReference>
<sequence length="130" mass="13485">MADGGGDIPVRPDSAPRILTVAPQSETTARGPVFGGWILSQLDHGAGLAGRKISGGDVVIAALKEVQFHAPLHGGEEFALHADLSRRGNSSFNLAVSAWAEPDGACRRILSADVLLVAVDEGGKPRKLPT</sequence>
<dbReference type="InterPro" id="IPR040170">
    <property type="entry name" value="Cytosol_ACT"/>
</dbReference>
<comment type="similarity">
    <text evidence="1">Belongs to the acyl coenzyme A hydrolase family.</text>
</comment>
<evidence type="ECO:0000259" key="4">
    <source>
        <dbReference type="PROSITE" id="PS51770"/>
    </source>
</evidence>
<dbReference type="RefSeq" id="WP_092426954.1">
    <property type="nucleotide sequence ID" value="NZ_FNCL01000009.1"/>
</dbReference>